<evidence type="ECO:0000259" key="1">
    <source>
        <dbReference type="Pfam" id="PF13586"/>
    </source>
</evidence>
<name>A0ABT9RJ65_9ACTN</name>
<gene>
    <name evidence="2" type="ORF">J2S55_008133</name>
</gene>
<dbReference type="PANTHER" id="PTHR30007:SF1">
    <property type="entry name" value="BLR1914 PROTEIN"/>
    <property type="match status" value="1"/>
</dbReference>
<protein>
    <submittedName>
        <fullName evidence="2">Transposase</fullName>
    </submittedName>
</protein>
<dbReference type="EMBL" id="JAUSRB010000002">
    <property type="protein sequence ID" value="MDP9868867.1"/>
    <property type="molecule type" value="Genomic_DNA"/>
</dbReference>
<sequence>MLPADPERGGRWRDHRQVPGGIVWKVHTGAGRPRTRPDHVIADKDYSSRAIRTYLRRRGIGATIPERADQLAGRARRKHRRCAFDPVRYKRRNVVERCFNRLKHFKGIATRYDKLAAHYRSAVTIACLLLWLR</sequence>
<dbReference type="PANTHER" id="PTHR30007">
    <property type="entry name" value="PHP DOMAIN PROTEIN"/>
    <property type="match status" value="1"/>
</dbReference>
<accession>A0ABT9RJ65</accession>
<organism evidence="2 3">
    <name type="scientific">Streptosporangium brasiliense</name>
    <dbReference type="NCBI Taxonomy" id="47480"/>
    <lineage>
        <taxon>Bacteria</taxon>
        <taxon>Bacillati</taxon>
        <taxon>Actinomycetota</taxon>
        <taxon>Actinomycetes</taxon>
        <taxon>Streptosporangiales</taxon>
        <taxon>Streptosporangiaceae</taxon>
        <taxon>Streptosporangium</taxon>
    </lineage>
</organism>
<evidence type="ECO:0000313" key="2">
    <source>
        <dbReference type="EMBL" id="MDP9868867.1"/>
    </source>
</evidence>
<dbReference type="Pfam" id="PF13586">
    <property type="entry name" value="DDE_Tnp_1_2"/>
    <property type="match status" value="1"/>
</dbReference>
<keyword evidence="3" id="KW-1185">Reference proteome</keyword>
<proteinExistence type="predicted"/>
<dbReference type="Proteomes" id="UP001230426">
    <property type="component" value="Unassembled WGS sequence"/>
</dbReference>
<dbReference type="InterPro" id="IPR025668">
    <property type="entry name" value="Tnp_DDE_dom"/>
</dbReference>
<evidence type="ECO:0000313" key="3">
    <source>
        <dbReference type="Proteomes" id="UP001230426"/>
    </source>
</evidence>
<feature type="domain" description="Transposase DDE" evidence="1">
    <location>
        <begin position="40"/>
        <end position="133"/>
    </location>
</feature>
<comment type="caution">
    <text evidence="2">The sequence shown here is derived from an EMBL/GenBank/DDBJ whole genome shotgun (WGS) entry which is preliminary data.</text>
</comment>
<reference evidence="2 3" key="1">
    <citation type="submission" date="2023-07" db="EMBL/GenBank/DDBJ databases">
        <title>Sequencing the genomes of 1000 actinobacteria strains.</title>
        <authorList>
            <person name="Klenk H.-P."/>
        </authorList>
    </citation>
    <scope>NUCLEOTIDE SEQUENCE [LARGE SCALE GENOMIC DNA]</scope>
    <source>
        <strain evidence="2 3">DSM 44109</strain>
    </source>
</reference>